<dbReference type="RefSeq" id="WP_090672982.1">
    <property type="nucleotide sequence ID" value="NZ_FNIT01000004.1"/>
</dbReference>
<dbReference type="PANTHER" id="PTHR11820:SF8">
    <property type="entry name" value="BLL6360 PROTEIN"/>
    <property type="match status" value="1"/>
</dbReference>
<dbReference type="EMBL" id="FNIT01000004">
    <property type="protein sequence ID" value="SDO20302.1"/>
    <property type="molecule type" value="Genomic_DNA"/>
</dbReference>
<dbReference type="Pfam" id="PF01557">
    <property type="entry name" value="FAA_hydrolase"/>
    <property type="match status" value="1"/>
</dbReference>
<dbReference type="PANTHER" id="PTHR11820">
    <property type="entry name" value="ACYLPYRUVASE"/>
    <property type="match status" value="1"/>
</dbReference>
<organism evidence="4 5">
    <name type="scientific">Aureimonas jatrophae</name>
    <dbReference type="NCBI Taxonomy" id="1166073"/>
    <lineage>
        <taxon>Bacteria</taxon>
        <taxon>Pseudomonadati</taxon>
        <taxon>Pseudomonadota</taxon>
        <taxon>Alphaproteobacteria</taxon>
        <taxon>Hyphomicrobiales</taxon>
        <taxon>Aurantimonadaceae</taxon>
        <taxon>Aureimonas</taxon>
    </lineage>
</organism>
<dbReference type="InterPro" id="IPR036663">
    <property type="entry name" value="Fumarylacetoacetase_C_sf"/>
</dbReference>
<dbReference type="AlphaFoldDB" id="A0A1H0HMB5"/>
<dbReference type="OrthoDB" id="5197601at2"/>
<name>A0A1H0HMB5_9HYPH</name>
<dbReference type="GO" id="GO:0046872">
    <property type="term" value="F:metal ion binding"/>
    <property type="evidence" value="ECO:0007669"/>
    <property type="project" value="UniProtKB-KW"/>
</dbReference>
<evidence type="ECO:0000313" key="4">
    <source>
        <dbReference type="EMBL" id="SDO20302.1"/>
    </source>
</evidence>
<keyword evidence="5" id="KW-1185">Reference proteome</keyword>
<evidence type="ECO:0000256" key="2">
    <source>
        <dbReference type="ARBA" id="ARBA00022723"/>
    </source>
</evidence>
<dbReference type="Proteomes" id="UP000198793">
    <property type="component" value="Unassembled WGS sequence"/>
</dbReference>
<dbReference type="FunFam" id="3.90.850.10:FF:000002">
    <property type="entry name" value="2-hydroxyhepta-2,4-diene-1,7-dioate isomerase"/>
    <property type="match status" value="1"/>
</dbReference>
<reference evidence="4 5" key="1">
    <citation type="submission" date="2016-10" db="EMBL/GenBank/DDBJ databases">
        <authorList>
            <person name="de Groot N.N."/>
        </authorList>
    </citation>
    <scope>NUCLEOTIDE SEQUENCE [LARGE SCALE GENOMIC DNA]</scope>
    <source>
        <strain evidence="5">L7-484,KACC 16230,DSM 25025</strain>
    </source>
</reference>
<keyword evidence="2" id="KW-0479">Metal-binding</keyword>
<proteinExistence type="inferred from homology"/>
<dbReference type="InterPro" id="IPR011234">
    <property type="entry name" value="Fumarylacetoacetase-like_C"/>
</dbReference>
<sequence>MRLVRYGEVGAEKPGLIDDENHLRDLSGEIPDIAGDVLSRQGLDRLRALDVRSLPKIDPNQRLGAPVAGTRNFLAVGRNYREHAAETGSDVPEEPLLFNKAVSSMAGPRDDIPYPPGASEVDWEVELAVVIGERCYNVDEDKVLDFVAGYCLCNDVSERQWQKNRGGQWIKGKSAPGFGPLGPWLVTRDAISDPANLDLWLSVNGERRQEGTTADMIFTVPQILSYASRFFALEPGDVVTTGTPSGVAAGMKPPQWLKAGDIVTLGSPHLGEQRQTILG</sequence>
<dbReference type="Gene3D" id="3.90.850.10">
    <property type="entry name" value="Fumarylacetoacetase-like, C-terminal domain"/>
    <property type="match status" value="1"/>
</dbReference>
<accession>A0A1H0HMB5</accession>
<evidence type="ECO:0000256" key="1">
    <source>
        <dbReference type="ARBA" id="ARBA00010211"/>
    </source>
</evidence>
<comment type="similarity">
    <text evidence="1">Belongs to the FAH family.</text>
</comment>
<evidence type="ECO:0000313" key="5">
    <source>
        <dbReference type="Proteomes" id="UP000198793"/>
    </source>
</evidence>
<gene>
    <name evidence="4" type="ORF">SAMN05192530_104176</name>
</gene>
<dbReference type="SUPFAM" id="SSF56529">
    <property type="entry name" value="FAH"/>
    <property type="match status" value="1"/>
</dbReference>
<evidence type="ECO:0000259" key="3">
    <source>
        <dbReference type="Pfam" id="PF01557"/>
    </source>
</evidence>
<feature type="domain" description="Fumarylacetoacetase-like C-terminal" evidence="3">
    <location>
        <begin position="74"/>
        <end position="277"/>
    </location>
</feature>
<dbReference type="GO" id="GO:0016853">
    <property type="term" value="F:isomerase activity"/>
    <property type="evidence" value="ECO:0007669"/>
    <property type="project" value="UniProtKB-ARBA"/>
</dbReference>
<protein>
    <submittedName>
        <fullName evidence="4">2-keto-4-pentenoate hydratase/2-oxohepta-3-ene-1,7-dioic acid hydratase (Catechol pathway)</fullName>
    </submittedName>
</protein>
<dbReference type="GO" id="GO:0019752">
    <property type="term" value="P:carboxylic acid metabolic process"/>
    <property type="evidence" value="ECO:0007669"/>
    <property type="project" value="UniProtKB-ARBA"/>
</dbReference>
<dbReference type="STRING" id="1166073.SAMN05192530_104176"/>